<sequence length="41" mass="4840">MHCAIECAHVQSQLKHFLLYYYNTMYCRKRGTVCVSLINSN</sequence>
<organism evidence="1">
    <name type="scientific">Anguilla anguilla</name>
    <name type="common">European freshwater eel</name>
    <name type="synonym">Muraena anguilla</name>
    <dbReference type="NCBI Taxonomy" id="7936"/>
    <lineage>
        <taxon>Eukaryota</taxon>
        <taxon>Metazoa</taxon>
        <taxon>Chordata</taxon>
        <taxon>Craniata</taxon>
        <taxon>Vertebrata</taxon>
        <taxon>Euteleostomi</taxon>
        <taxon>Actinopterygii</taxon>
        <taxon>Neopterygii</taxon>
        <taxon>Teleostei</taxon>
        <taxon>Anguilliformes</taxon>
        <taxon>Anguillidae</taxon>
        <taxon>Anguilla</taxon>
    </lineage>
</organism>
<reference evidence="1" key="2">
    <citation type="journal article" date="2015" name="Fish Shellfish Immunol.">
        <title>Early steps in the European eel (Anguilla anguilla)-Vibrio vulnificus interaction in the gills: Role of the RtxA13 toxin.</title>
        <authorList>
            <person name="Callol A."/>
            <person name="Pajuelo D."/>
            <person name="Ebbesson L."/>
            <person name="Teles M."/>
            <person name="MacKenzie S."/>
            <person name="Amaro C."/>
        </authorList>
    </citation>
    <scope>NUCLEOTIDE SEQUENCE</scope>
</reference>
<protein>
    <submittedName>
        <fullName evidence="1">Uncharacterized protein</fullName>
    </submittedName>
</protein>
<dbReference type="EMBL" id="GBXM01024945">
    <property type="protein sequence ID" value="JAH83632.1"/>
    <property type="molecule type" value="Transcribed_RNA"/>
</dbReference>
<proteinExistence type="predicted"/>
<name>A0A0E9VZU4_ANGAN</name>
<accession>A0A0E9VZU4</accession>
<reference evidence="1" key="1">
    <citation type="submission" date="2014-11" db="EMBL/GenBank/DDBJ databases">
        <authorList>
            <person name="Amaro Gonzalez C."/>
        </authorList>
    </citation>
    <scope>NUCLEOTIDE SEQUENCE</scope>
</reference>
<dbReference type="AlphaFoldDB" id="A0A0E9VZU4"/>
<evidence type="ECO:0000313" key="1">
    <source>
        <dbReference type="EMBL" id="JAH83632.1"/>
    </source>
</evidence>